<proteinExistence type="predicted"/>
<sequence length="33" mass="3557">PDGGGKSLHRRVLGNYGNDVANWEADTPSAFVR</sequence>
<reference evidence="1" key="1">
    <citation type="journal article" date="2014" name="Front. Microbiol.">
        <title>High frequency of phylogenetically diverse reductive dehalogenase-homologous genes in deep subseafloor sedimentary metagenomes.</title>
        <authorList>
            <person name="Kawai M."/>
            <person name="Futagami T."/>
            <person name="Toyoda A."/>
            <person name="Takaki Y."/>
            <person name="Nishi S."/>
            <person name="Hori S."/>
            <person name="Arai W."/>
            <person name="Tsubouchi T."/>
            <person name="Morono Y."/>
            <person name="Uchiyama I."/>
            <person name="Ito T."/>
            <person name="Fujiyama A."/>
            <person name="Inagaki F."/>
            <person name="Takami H."/>
        </authorList>
    </citation>
    <scope>NUCLEOTIDE SEQUENCE</scope>
    <source>
        <strain evidence="1">Expedition CK06-06</strain>
    </source>
</reference>
<organism evidence="1">
    <name type="scientific">marine sediment metagenome</name>
    <dbReference type="NCBI Taxonomy" id="412755"/>
    <lineage>
        <taxon>unclassified sequences</taxon>
        <taxon>metagenomes</taxon>
        <taxon>ecological metagenomes</taxon>
    </lineage>
</organism>
<gene>
    <name evidence="1" type="ORF">S12H4_52263</name>
</gene>
<name>X1TMT0_9ZZZZ</name>
<comment type="caution">
    <text evidence="1">The sequence shown here is derived from an EMBL/GenBank/DDBJ whole genome shotgun (WGS) entry which is preliminary data.</text>
</comment>
<dbReference type="AlphaFoldDB" id="X1TMT0"/>
<protein>
    <submittedName>
        <fullName evidence="1">Uncharacterized protein</fullName>
    </submittedName>
</protein>
<accession>X1TMT0</accession>
<feature type="non-terminal residue" evidence="1">
    <location>
        <position position="1"/>
    </location>
</feature>
<evidence type="ECO:0000313" key="1">
    <source>
        <dbReference type="EMBL" id="GAJ06544.1"/>
    </source>
</evidence>
<dbReference type="EMBL" id="BARW01033136">
    <property type="protein sequence ID" value="GAJ06544.1"/>
    <property type="molecule type" value="Genomic_DNA"/>
</dbReference>